<feature type="compositionally biased region" description="Polar residues" evidence="1">
    <location>
        <begin position="50"/>
        <end position="59"/>
    </location>
</feature>
<evidence type="ECO:0000256" key="1">
    <source>
        <dbReference type="SAM" id="MobiDB-lite"/>
    </source>
</evidence>
<dbReference type="Proteomes" id="UP001336314">
    <property type="component" value="Unassembled WGS sequence"/>
</dbReference>
<evidence type="ECO:0000313" key="3">
    <source>
        <dbReference type="Proteomes" id="UP001336314"/>
    </source>
</evidence>
<accession>A0ABU7J913</accession>
<keyword evidence="3" id="KW-1185">Reference proteome</keyword>
<comment type="caution">
    <text evidence="2">The sequence shown here is derived from an EMBL/GenBank/DDBJ whole genome shotgun (WGS) entry which is preliminary data.</text>
</comment>
<feature type="compositionally biased region" description="Polar residues" evidence="1">
    <location>
        <begin position="1"/>
        <end position="13"/>
    </location>
</feature>
<organism evidence="2 3">
    <name type="scientific">Alkalimonas cellulosilytica</name>
    <dbReference type="NCBI Taxonomy" id="3058395"/>
    <lineage>
        <taxon>Bacteria</taxon>
        <taxon>Pseudomonadati</taxon>
        <taxon>Pseudomonadota</taxon>
        <taxon>Gammaproteobacteria</taxon>
        <taxon>Alkalimonas</taxon>
    </lineage>
</organism>
<feature type="compositionally biased region" description="Basic and acidic residues" evidence="1">
    <location>
        <begin position="60"/>
        <end position="69"/>
    </location>
</feature>
<reference evidence="2 3" key="1">
    <citation type="submission" date="2023-07" db="EMBL/GenBank/DDBJ databases">
        <title>Alkalimonas sp., MEB108 novel, alkaliphilic bacterium isolated from Lonar Lake, India.</title>
        <authorList>
            <person name="Joshi A."/>
            <person name="Thite S."/>
        </authorList>
    </citation>
    <scope>NUCLEOTIDE SEQUENCE [LARGE SCALE GENOMIC DNA]</scope>
    <source>
        <strain evidence="2 3">MEB108</strain>
    </source>
</reference>
<feature type="region of interest" description="Disordered" evidence="1">
    <location>
        <begin position="1"/>
        <end position="34"/>
    </location>
</feature>
<protein>
    <submittedName>
        <fullName evidence="2">Uncharacterized protein</fullName>
    </submittedName>
</protein>
<dbReference type="RefSeq" id="WP_330130062.1">
    <property type="nucleotide sequence ID" value="NZ_JAUHLI010000020.1"/>
</dbReference>
<gene>
    <name evidence="2" type="ORF">QWY20_16265</name>
</gene>
<feature type="region of interest" description="Disordered" evidence="1">
    <location>
        <begin position="50"/>
        <end position="69"/>
    </location>
</feature>
<name>A0ABU7J913_9GAMM</name>
<evidence type="ECO:0000313" key="2">
    <source>
        <dbReference type="EMBL" id="MEE2003014.1"/>
    </source>
</evidence>
<sequence length="129" mass="14304">MACASNSVPSWVQQPMAESDGHSSSACAPAGPDGKTLALLRAQAQFGQRNLVQQHSHSQRQLEQHDAKEQLQWQQHQLSQRNRFGVVPAGLHQTHWQGRFQGQQLHCIRLSTPADMAEKSTARNTTTSL</sequence>
<dbReference type="EMBL" id="JAUHLI010000020">
    <property type="protein sequence ID" value="MEE2003014.1"/>
    <property type="molecule type" value="Genomic_DNA"/>
</dbReference>
<proteinExistence type="predicted"/>